<dbReference type="InterPro" id="IPR016162">
    <property type="entry name" value="Ald_DH_N"/>
</dbReference>
<evidence type="ECO:0000313" key="4">
    <source>
        <dbReference type="Proteomes" id="UP000289738"/>
    </source>
</evidence>
<comment type="caution">
    <text evidence="3">The sequence shown here is derived from an EMBL/GenBank/DDBJ whole genome shotgun (WGS) entry which is preliminary data.</text>
</comment>
<dbReference type="PANTHER" id="PTHR43860">
    <property type="entry name" value="BETAINE ALDEHYDE DEHYDROGENASE"/>
    <property type="match status" value="1"/>
</dbReference>
<dbReference type="AlphaFoldDB" id="A0A445D5T4"/>
<sequence length="95" mass="10481">MEVALPSSVLPFSALLPLNARFDCAVAATRRALNHNKGSDWPSASGAYCAHYLHAIAANVMERKDHLAKLESLDYGKPLNKAAWDMVLQFCFNFT</sequence>
<accession>A0A445D5T4</accession>
<dbReference type="STRING" id="3818.A0A445D5T4"/>
<evidence type="ECO:0000313" key="3">
    <source>
        <dbReference type="EMBL" id="RYR58370.1"/>
    </source>
</evidence>
<gene>
    <name evidence="3" type="ORF">Ahy_A05g024093</name>
</gene>
<evidence type="ECO:0000256" key="1">
    <source>
        <dbReference type="ARBA" id="ARBA00009986"/>
    </source>
</evidence>
<dbReference type="PANTHER" id="PTHR43860:SF2">
    <property type="entry name" value="BETAINE ALDEHYDE DEHYDROGENASE-RELATED"/>
    <property type="match status" value="1"/>
</dbReference>
<evidence type="ECO:0008006" key="5">
    <source>
        <dbReference type="Google" id="ProtNLM"/>
    </source>
</evidence>
<dbReference type="SUPFAM" id="SSF53720">
    <property type="entry name" value="ALDH-like"/>
    <property type="match status" value="1"/>
</dbReference>
<keyword evidence="4" id="KW-1185">Reference proteome</keyword>
<dbReference type="GO" id="GO:0016491">
    <property type="term" value="F:oxidoreductase activity"/>
    <property type="evidence" value="ECO:0007669"/>
    <property type="project" value="InterPro"/>
</dbReference>
<dbReference type="Proteomes" id="UP000289738">
    <property type="component" value="Chromosome A05"/>
</dbReference>
<keyword evidence="2" id="KW-0520">NAD</keyword>
<organism evidence="3 4">
    <name type="scientific">Arachis hypogaea</name>
    <name type="common">Peanut</name>
    <dbReference type="NCBI Taxonomy" id="3818"/>
    <lineage>
        <taxon>Eukaryota</taxon>
        <taxon>Viridiplantae</taxon>
        <taxon>Streptophyta</taxon>
        <taxon>Embryophyta</taxon>
        <taxon>Tracheophyta</taxon>
        <taxon>Spermatophyta</taxon>
        <taxon>Magnoliopsida</taxon>
        <taxon>eudicotyledons</taxon>
        <taxon>Gunneridae</taxon>
        <taxon>Pentapetalae</taxon>
        <taxon>rosids</taxon>
        <taxon>fabids</taxon>
        <taxon>Fabales</taxon>
        <taxon>Fabaceae</taxon>
        <taxon>Papilionoideae</taxon>
        <taxon>50 kb inversion clade</taxon>
        <taxon>dalbergioids sensu lato</taxon>
        <taxon>Dalbergieae</taxon>
        <taxon>Pterocarpus clade</taxon>
        <taxon>Arachis</taxon>
    </lineage>
</organism>
<comment type="similarity">
    <text evidence="1">Belongs to the aldehyde dehydrogenase family.</text>
</comment>
<dbReference type="EMBL" id="SDMP01000005">
    <property type="protein sequence ID" value="RYR58370.1"/>
    <property type="molecule type" value="Genomic_DNA"/>
</dbReference>
<dbReference type="Gene3D" id="3.40.605.10">
    <property type="entry name" value="Aldehyde Dehydrogenase, Chain A, domain 1"/>
    <property type="match status" value="1"/>
</dbReference>
<reference evidence="3 4" key="1">
    <citation type="submission" date="2019-01" db="EMBL/GenBank/DDBJ databases">
        <title>Sequencing of cultivated peanut Arachis hypogaea provides insights into genome evolution and oil improvement.</title>
        <authorList>
            <person name="Chen X."/>
        </authorList>
    </citation>
    <scope>NUCLEOTIDE SEQUENCE [LARGE SCALE GENOMIC DNA]</scope>
    <source>
        <strain evidence="4">cv. Fuhuasheng</strain>
        <tissue evidence="3">Leaves</tissue>
    </source>
</reference>
<protein>
    <recommendedName>
        <fullName evidence="5">Aldehyde dehydrogenase domain-containing protein</fullName>
    </recommendedName>
</protein>
<name>A0A445D5T4_ARAHY</name>
<evidence type="ECO:0000256" key="2">
    <source>
        <dbReference type="ARBA" id="ARBA00023027"/>
    </source>
</evidence>
<proteinExistence type="inferred from homology"/>
<dbReference type="InterPro" id="IPR016161">
    <property type="entry name" value="Ald_DH/histidinol_DH"/>
</dbReference>